<dbReference type="InterPro" id="IPR036388">
    <property type="entry name" value="WH-like_DNA-bd_sf"/>
</dbReference>
<dbReference type="InterPro" id="IPR036693">
    <property type="entry name" value="TF_LuxR_autoind-bd_dom_sf"/>
</dbReference>
<proteinExistence type="predicted"/>
<dbReference type="Gene3D" id="1.10.10.10">
    <property type="entry name" value="Winged helix-like DNA-binding domain superfamily/Winged helix DNA-binding domain"/>
    <property type="match status" value="1"/>
</dbReference>
<dbReference type="GeneID" id="53317836"/>
<reference evidence="5 6" key="1">
    <citation type="submission" date="2016-02" db="EMBL/GenBank/DDBJ databases">
        <title>Complete Genome of H5569, the type strain of the newly described species Haematospirillium jordaniae.</title>
        <authorList>
            <person name="Nicholson A.C."/>
            <person name="Humrighouse B.W."/>
            <person name="Loparov V."/>
            <person name="McQuiston J.R."/>
        </authorList>
    </citation>
    <scope>NUCLEOTIDE SEQUENCE [LARGE SCALE GENOMIC DNA]</scope>
    <source>
        <strain evidence="5 6">H5569</strain>
    </source>
</reference>
<name>A0A143DBR3_9PROT</name>
<dbReference type="GO" id="GO:0006355">
    <property type="term" value="P:regulation of DNA-templated transcription"/>
    <property type="evidence" value="ECO:0007669"/>
    <property type="project" value="InterPro"/>
</dbReference>
<dbReference type="GO" id="GO:0003677">
    <property type="term" value="F:DNA binding"/>
    <property type="evidence" value="ECO:0007669"/>
    <property type="project" value="UniProtKB-KW"/>
</dbReference>
<dbReference type="SUPFAM" id="SSF46894">
    <property type="entry name" value="C-terminal effector domain of the bipartite response regulators"/>
    <property type="match status" value="1"/>
</dbReference>
<accession>A0A143DBR3</accession>
<evidence type="ECO:0000313" key="6">
    <source>
        <dbReference type="Proteomes" id="UP000076066"/>
    </source>
</evidence>
<dbReference type="Gene3D" id="3.30.450.80">
    <property type="entry name" value="Transcription factor LuxR-like, autoinducer-binding domain"/>
    <property type="match status" value="1"/>
</dbReference>
<evidence type="ECO:0000256" key="3">
    <source>
        <dbReference type="ARBA" id="ARBA00023163"/>
    </source>
</evidence>
<dbReference type="Proteomes" id="UP000076066">
    <property type="component" value="Chromosome"/>
</dbReference>
<gene>
    <name evidence="5" type="ORF">AY555_02145</name>
</gene>
<keyword evidence="6" id="KW-1185">Reference proteome</keyword>
<sequence>MENIKRFEIVDSHKDIAPLFNTLLANSTAMGFEFVSFWGMEGEEDVIKDSSFPCIAASWSADFVHRYAERGYYEIDPFTHMLPASDSSLTFNMLKNMNSDYFNEIATFGLRDGAGVPVRIGNRLYTVGFCTSRDAGIRPDEQGTLESMAFRFVQDYMRAEKRPAANNRNETEEKILSMALSGFSDDAIAEFLGLTESYVSTCRWGIMEKLGYRAPYGKSVRSSRMISIPLHGTSTALRQ</sequence>
<dbReference type="SUPFAM" id="SSF75516">
    <property type="entry name" value="Pheromone-binding domain of LuxR-like quorum-sensing transcription factors"/>
    <property type="match status" value="1"/>
</dbReference>
<dbReference type="RefSeq" id="WP_066132828.1">
    <property type="nucleotide sequence ID" value="NZ_CP014525.1"/>
</dbReference>
<keyword evidence="2" id="KW-0238">DNA-binding</keyword>
<keyword evidence="3" id="KW-0804">Transcription</keyword>
<dbReference type="AlphaFoldDB" id="A0A143DBR3"/>
<dbReference type="KEGG" id="hjo:AY555_02145"/>
<evidence type="ECO:0000256" key="1">
    <source>
        <dbReference type="ARBA" id="ARBA00023015"/>
    </source>
</evidence>
<keyword evidence="1" id="KW-0805">Transcription regulation</keyword>
<dbReference type="Pfam" id="PF03472">
    <property type="entry name" value="Autoind_bind"/>
    <property type="match status" value="1"/>
</dbReference>
<dbReference type="InterPro" id="IPR005143">
    <property type="entry name" value="TF_LuxR_autoind-bd_dom"/>
</dbReference>
<protein>
    <recommendedName>
        <fullName evidence="4">Transcription factor LuxR-like autoinducer-binding domain-containing protein</fullName>
    </recommendedName>
</protein>
<dbReference type="InterPro" id="IPR016032">
    <property type="entry name" value="Sig_transdc_resp-reg_C-effctor"/>
</dbReference>
<evidence type="ECO:0000313" key="5">
    <source>
        <dbReference type="EMBL" id="AMW34177.1"/>
    </source>
</evidence>
<evidence type="ECO:0000259" key="4">
    <source>
        <dbReference type="Pfam" id="PF03472"/>
    </source>
</evidence>
<evidence type="ECO:0000256" key="2">
    <source>
        <dbReference type="ARBA" id="ARBA00023125"/>
    </source>
</evidence>
<feature type="domain" description="Transcription factor LuxR-like autoinducer-binding" evidence="4">
    <location>
        <begin position="19"/>
        <end position="149"/>
    </location>
</feature>
<dbReference type="EMBL" id="CP014525">
    <property type="protein sequence ID" value="AMW34177.1"/>
    <property type="molecule type" value="Genomic_DNA"/>
</dbReference>
<organism evidence="5 6">
    <name type="scientific">Haematospirillum jordaniae</name>
    <dbReference type="NCBI Taxonomy" id="1549855"/>
    <lineage>
        <taxon>Bacteria</taxon>
        <taxon>Pseudomonadati</taxon>
        <taxon>Pseudomonadota</taxon>
        <taxon>Alphaproteobacteria</taxon>
        <taxon>Rhodospirillales</taxon>
        <taxon>Novispirillaceae</taxon>
        <taxon>Haematospirillum</taxon>
    </lineage>
</organism>